<protein>
    <submittedName>
        <fullName evidence="1">Uncharacterized protein</fullName>
    </submittedName>
</protein>
<gene>
    <name evidence="1" type="ORF">Aca07nite_67870</name>
</gene>
<organism evidence="1">
    <name type="scientific">Actinoplanes campanulatus</name>
    <dbReference type="NCBI Taxonomy" id="113559"/>
    <lineage>
        <taxon>Bacteria</taxon>
        <taxon>Bacillati</taxon>
        <taxon>Actinomycetota</taxon>
        <taxon>Actinomycetes</taxon>
        <taxon>Micromonosporales</taxon>
        <taxon>Micromonosporaceae</taxon>
        <taxon>Actinoplanes</taxon>
    </lineage>
</organism>
<dbReference type="RefSeq" id="WP_204299612.1">
    <property type="nucleotide sequence ID" value="NZ_BAAAGQ010000020.1"/>
</dbReference>
<reference evidence="1" key="1">
    <citation type="submission" date="2021-01" db="EMBL/GenBank/DDBJ databases">
        <title>Whole genome shotgun sequence of Actinoplanes capillaceus NBRC 16408.</title>
        <authorList>
            <person name="Komaki H."/>
            <person name="Tamura T."/>
        </authorList>
    </citation>
    <scope>NUCLEOTIDE SEQUENCE [LARGE SCALE GENOMIC DNA]</scope>
    <source>
        <strain evidence="1">NBRC 16408</strain>
    </source>
</reference>
<name>A0ABQ3WTD7_9ACTN</name>
<evidence type="ECO:0000313" key="1">
    <source>
        <dbReference type="EMBL" id="GID49512.1"/>
    </source>
</evidence>
<dbReference type="EMBL" id="BOMF01000128">
    <property type="protein sequence ID" value="GID49512.1"/>
    <property type="molecule type" value="Genomic_DNA"/>
</dbReference>
<accession>A0ABQ3WTD7</accession>
<proteinExistence type="predicted"/>
<sequence>MTSSDSPAEARQVPDFVAPLHEALLIQCESQQALPAAHTADTDNCGLVITAAGHRGYAGQVDAFGAARHLREKLGFRRPLLLDASRYTGKNRIPASAEFDATWIGRQRELGLPVLTDSGYVAEGDGAGIDSILERAAGLGDAIALLPLHLSWLRNPASRKMLVAKLADVEVPVALVLEYEKDPFSLVGVAAALMQIISAGPPVLLLRCDISAVGSLCSGAHAAAVGTTTALRHLYPVKEGGGGGGHDESPMIAAVIKECLAYINLEKILFAAKADPDDVLWQCDCDACLRVPISLLSLHVDERQEELAFVHSVNALLKVREKLLTPGSTRAQRLASWQAHCQQAQVRHMEVEATTDRFEPPTFLRRWQEALSTVARQERVR</sequence>
<comment type="caution">
    <text evidence="1">The sequence shown here is derived from an EMBL/GenBank/DDBJ whole genome shotgun (WGS) entry which is preliminary data.</text>
</comment>